<dbReference type="RefSeq" id="WP_058452430.1">
    <property type="nucleotide sequence ID" value="NZ_CAAAIB010000004.1"/>
</dbReference>
<gene>
    <name evidence="2" type="ORF">Lmac_1670</name>
</gene>
<evidence type="ECO:0000313" key="2">
    <source>
        <dbReference type="EMBL" id="KTD25899.1"/>
    </source>
</evidence>
<comment type="caution">
    <text evidence="2">The sequence shown here is derived from an EMBL/GenBank/DDBJ whole genome shotgun (WGS) entry which is preliminary data.</text>
</comment>
<keyword evidence="3" id="KW-1185">Reference proteome</keyword>
<organism evidence="2 3">
    <name type="scientific">Legionella maceachernii</name>
    <dbReference type="NCBI Taxonomy" id="466"/>
    <lineage>
        <taxon>Bacteria</taxon>
        <taxon>Pseudomonadati</taxon>
        <taxon>Pseudomonadota</taxon>
        <taxon>Gammaproteobacteria</taxon>
        <taxon>Legionellales</taxon>
        <taxon>Legionellaceae</taxon>
        <taxon>Legionella</taxon>
    </lineage>
</organism>
<dbReference type="AlphaFoldDB" id="A0A0W0W0I3"/>
<dbReference type="STRING" id="466.Lmac_1670"/>
<keyword evidence="1" id="KW-0472">Membrane</keyword>
<keyword evidence="1" id="KW-1133">Transmembrane helix</keyword>
<name>A0A0W0W0I3_9GAMM</name>
<reference evidence="2 3" key="1">
    <citation type="submission" date="2015-11" db="EMBL/GenBank/DDBJ databases">
        <title>Genomic analysis of 38 Legionella species identifies large and diverse effector repertoires.</title>
        <authorList>
            <person name="Burstein D."/>
            <person name="Amaro F."/>
            <person name="Zusman T."/>
            <person name="Lifshitz Z."/>
            <person name="Cohen O."/>
            <person name="Gilbert J.A."/>
            <person name="Pupko T."/>
            <person name="Shuman H.A."/>
            <person name="Segal G."/>
        </authorList>
    </citation>
    <scope>NUCLEOTIDE SEQUENCE [LARGE SCALE GENOMIC DNA]</scope>
    <source>
        <strain evidence="2 3">PX-1-G2-E2</strain>
    </source>
</reference>
<dbReference type="PATRIC" id="fig|466.6.peg.1759"/>
<keyword evidence="1" id="KW-0812">Transmembrane</keyword>
<evidence type="ECO:0008006" key="4">
    <source>
        <dbReference type="Google" id="ProtNLM"/>
    </source>
</evidence>
<sequence>MNSPFNANKKRKSFGWWQMLLFVLLFIGFLLFLFPKKLFINTLLQNKEPSAVSISYLKNLVENNPKDMNLRWNLAQQQFQVGQIEDAKKTIAPLVTFKPNTQFQWRTLWLYYKIISIEAFQLKEKSLPRKEKEAILKSLRGILAQSPQLTSSELIELADSALAYEQPALANELYRKITLLPGTQSIAFYAKAGRAALYIKDYQGSANFYLTAMQKSTSIDEKRLYYTKALDSLSAGGVESKALEFAQKNIDGLEKDKNTLIYLAKLALRVGQQKAAEQYINQLLQLNYRGSAP</sequence>
<evidence type="ECO:0000313" key="3">
    <source>
        <dbReference type="Proteomes" id="UP000054908"/>
    </source>
</evidence>
<dbReference type="EMBL" id="LNYL01000042">
    <property type="protein sequence ID" value="KTD25899.1"/>
    <property type="molecule type" value="Genomic_DNA"/>
</dbReference>
<dbReference type="SUPFAM" id="SSF48452">
    <property type="entry name" value="TPR-like"/>
    <property type="match status" value="1"/>
</dbReference>
<evidence type="ECO:0000256" key="1">
    <source>
        <dbReference type="SAM" id="Phobius"/>
    </source>
</evidence>
<protein>
    <recommendedName>
        <fullName evidence="4">Tetratricopeptide repeat protein</fullName>
    </recommendedName>
</protein>
<dbReference type="InterPro" id="IPR011990">
    <property type="entry name" value="TPR-like_helical_dom_sf"/>
</dbReference>
<dbReference type="OrthoDB" id="5649495at2"/>
<accession>A0A0W0W0I3</accession>
<proteinExistence type="predicted"/>
<dbReference type="Gene3D" id="1.25.40.10">
    <property type="entry name" value="Tetratricopeptide repeat domain"/>
    <property type="match status" value="1"/>
</dbReference>
<feature type="transmembrane region" description="Helical" evidence="1">
    <location>
        <begin position="15"/>
        <end position="34"/>
    </location>
</feature>
<dbReference type="Proteomes" id="UP000054908">
    <property type="component" value="Unassembled WGS sequence"/>
</dbReference>